<dbReference type="STRING" id="561061.SAMN05660862_3128"/>
<reference evidence="1 2" key="1">
    <citation type="submission" date="2017-04" db="EMBL/GenBank/DDBJ databases">
        <authorList>
            <person name="Afonso C.L."/>
            <person name="Miller P.J."/>
            <person name="Scott M.A."/>
            <person name="Spackman E."/>
            <person name="Goraichik I."/>
            <person name="Dimitrov K.M."/>
            <person name="Suarez D.L."/>
            <person name="Swayne D.E."/>
        </authorList>
    </citation>
    <scope>NUCLEOTIDE SEQUENCE [LARGE SCALE GENOMIC DNA]</scope>
    <source>
        <strain evidence="1 2">DSM 22418</strain>
    </source>
</reference>
<organism evidence="1 2">
    <name type="scientific">Sphingobacterium psychroaquaticum</name>
    <dbReference type="NCBI Taxonomy" id="561061"/>
    <lineage>
        <taxon>Bacteria</taxon>
        <taxon>Pseudomonadati</taxon>
        <taxon>Bacteroidota</taxon>
        <taxon>Sphingobacteriia</taxon>
        <taxon>Sphingobacteriales</taxon>
        <taxon>Sphingobacteriaceae</taxon>
        <taxon>Sphingobacterium</taxon>
    </lineage>
</organism>
<dbReference type="AlphaFoldDB" id="A0A1X7KQK1"/>
<accession>A0A1X7KQK1</accession>
<evidence type="ECO:0000313" key="2">
    <source>
        <dbReference type="Proteomes" id="UP000192980"/>
    </source>
</evidence>
<dbReference type="EMBL" id="FXAU01000006">
    <property type="protein sequence ID" value="SMG43845.1"/>
    <property type="molecule type" value="Genomic_DNA"/>
</dbReference>
<keyword evidence="2" id="KW-1185">Reference proteome</keyword>
<gene>
    <name evidence="1" type="ORF">SAMN05660862_3128</name>
</gene>
<sequence>MNGTAIVGGLAFLVVIILALMFGLPRYSVWQQEMAGKARLAEATQSRQILIEQARAEKEAASLQAEAIKIMGEAAQKYPEYRKQEFIGAFGEALKAGKIHQVIYVPTEANIPIMEASKRPAIAVE</sequence>
<protein>
    <submittedName>
        <fullName evidence="1">Uncharacterized protein</fullName>
    </submittedName>
</protein>
<dbReference type="Proteomes" id="UP000192980">
    <property type="component" value="Unassembled WGS sequence"/>
</dbReference>
<proteinExistence type="predicted"/>
<name>A0A1X7KQK1_9SPHI</name>
<evidence type="ECO:0000313" key="1">
    <source>
        <dbReference type="EMBL" id="SMG43845.1"/>
    </source>
</evidence>
<dbReference type="OrthoDB" id="1151509at2"/>
<dbReference type="RefSeq" id="WP_085473830.1">
    <property type="nucleotide sequence ID" value="NZ_CP038029.1"/>
</dbReference>